<feature type="repeat" description="ANK" evidence="3">
    <location>
        <begin position="1744"/>
        <end position="1776"/>
    </location>
</feature>
<feature type="domain" description="Nephrocystin 3-like N-terminal" evidence="5">
    <location>
        <begin position="202"/>
        <end position="366"/>
    </location>
</feature>
<name>A0A9P9J6Z0_9HYPO</name>
<proteinExistence type="predicted"/>
<keyword evidence="1" id="KW-0677">Repeat</keyword>
<dbReference type="InterPro" id="IPR002110">
    <property type="entry name" value="Ankyrin_rpt"/>
</dbReference>
<dbReference type="InterPro" id="IPR027417">
    <property type="entry name" value="P-loop_NTPase"/>
</dbReference>
<gene>
    <name evidence="6" type="ORF">EDB81DRAFT_456157</name>
</gene>
<dbReference type="InterPro" id="IPR036770">
    <property type="entry name" value="Ankyrin_rpt-contain_sf"/>
</dbReference>
<evidence type="ECO:0000259" key="5">
    <source>
        <dbReference type="Pfam" id="PF24883"/>
    </source>
</evidence>
<evidence type="ECO:0000313" key="6">
    <source>
        <dbReference type="EMBL" id="KAH7153507.1"/>
    </source>
</evidence>
<dbReference type="PROSITE" id="PS50088">
    <property type="entry name" value="ANK_REPEAT"/>
    <property type="match status" value="6"/>
</dbReference>
<dbReference type="Pfam" id="PF00023">
    <property type="entry name" value="Ank"/>
    <property type="match status" value="2"/>
</dbReference>
<dbReference type="EMBL" id="JAGMUV010000006">
    <property type="protein sequence ID" value="KAH7153507.1"/>
    <property type="molecule type" value="Genomic_DNA"/>
</dbReference>
<feature type="repeat" description="ANK" evidence="3">
    <location>
        <begin position="688"/>
        <end position="720"/>
    </location>
</feature>
<dbReference type="Proteomes" id="UP000738349">
    <property type="component" value="Unassembled WGS sequence"/>
</dbReference>
<dbReference type="PROSITE" id="PS50297">
    <property type="entry name" value="ANK_REP_REGION"/>
    <property type="match status" value="5"/>
</dbReference>
<dbReference type="Gene3D" id="3.40.50.300">
    <property type="entry name" value="P-loop containing nucleotide triphosphate hydrolases"/>
    <property type="match status" value="1"/>
</dbReference>
<keyword evidence="2 3" id="KW-0040">ANK repeat</keyword>
<evidence type="ECO:0000256" key="1">
    <source>
        <dbReference type="ARBA" id="ARBA00022737"/>
    </source>
</evidence>
<evidence type="ECO:0000256" key="2">
    <source>
        <dbReference type="ARBA" id="ARBA00023043"/>
    </source>
</evidence>
<dbReference type="PANTHER" id="PTHR24198:SF165">
    <property type="entry name" value="ANKYRIN REPEAT-CONTAINING PROTEIN-RELATED"/>
    <property type="match status" value="1"/>
</dbReference>
<organism evidence="6 7">
    <name type="scientific">Dactylonectria macrodidyma</name>
    <dbReference type="NCBI Taxonomy" id="307937"/>
    <lineage>
        <taxon>Eukaryota</taxon>
        <taxon>Fungi</taxon>
        <taxon>Dikarya</taxon>
        <taxon>Ascomycota</taxon>
        <taxon>Pezizomycotina</taxon>
        <taxon>Sordariomycetes</taxon>
        <taxon>Hypocreomycetidae</taxon>
        <taxon>Hypocreales</taxon>
        <taxon>Nectriaceae</taxon>
        <taxon>Dactylonectria</taxon>
    </lineage>
</organism>
<evidence type="ECO:0000256" key="4">
    <source>
        <dbReference type="SAM" id="Coils"/>
    </source>
</evidence>
<feature type="repeat" description="ANK" evidence="3">
    <location>
        <begin position="1983"/>
        <end position="2012"/>
    </location>
</feature>
<evidence type="ECO:0000256" key="3">
    <source>
        <dbReference type="PROSITE-ProRule" id="PRU00023"/>
    </source>
</evidence>
<protein>
    <submittedName>
        <fullName evidence="6">Ankyrin repeat-containing domain protein</fullName>
    </submittedName>
</protein>
<feature type="repeat" description="ANK" evidence="3">
    <location>
        <begin position="1480"/>
        <end position="1512"/>
    </location>
</feature>
<sequence>MADGLSIAASVAGIVQLSGTVFKLINKFVKDAKDAPSKVRDLAVQTRNLAGILENLKLLASSLDEESSKYALKAQHLNSCRHTLLTIEKKLRKSQDDFESGKLKALSRRLKWPFEVPETNELLTELAGHCSILQLALSADSMDALLKCLAKQDEVRKMIERKLSIDTRVHVNMRRKEVIGFFLRVNPQDNFQMSLNLRHPMTGLWLTESDPTFQRWKELPNAKLWLSGIPGGGKTVLCGAVIETILQESDESTAVCFAFCDYKDTKTHQPENILAAIAVQLGQQKEGAFDLLEKYFDELNSGNQLQKQPRREPLLKIIRDMASMFEKVYVIVDGLDECGENISSMVQSLTALADSSQVISAAFFSRKEDDIKDELEDNYDQIEIEAHTEDLKAYTLSQIGQRKSLKKLEITNASLHEEIFRTLVESAHGMFRWVACQIDHISELPTNKARRKALKELPPTLFATYDRVLERVRKCPPGTQAFVRKVLHWISLGFHWITIPELCEAISIEDGLDSIDEDDLIDETEVSRRCGCLIRKSVDGKYFELSHFTVMEYLQTQSSIGEFHYMEIDAFRSFVETALRFLLFPCFDRKLTTVAKVEVARLLERNKTHPFYHRAASLLGWNVPFGLWKTWSLVFREDQVLSTCKILFDLTKRGSFMLWCLEIMIWRAREEDGVVESFDRILGAVLDPATTPLHMAVWVGIPEVCHFLLQQGADANSMSRFGTPMSFVFFTLNGDNIFRNDDFNEILGMLLDYGADTTLVVEHDPSFHRESPDTGSSALAQALREGGSQKTLQLIRPSTQVLDDAINFVDFCGYISPDVLQAILKISTGADAPLHWQPMASPALLRAKKTQAEVAEVPDNVLGGILNEEYLIEALEFAIRNGLVDEVSALIKDPRLYGDPTKWESTVRRLLRITARINSAQCGRILALLIDSTIAPDVVSLDIQTCFFISCKSGHADTAQLLLARGARFQDQNVERETAWDIAAARGDADLLRVLLSADSNVSRSLSTPSNAGMTPLCSAVASGSVEASLLLMEHCPPDLVFFQSRGLLLHSAAKTGSQKLFAALLASGVELEPEGPDGSTPLHHLGASCSYEFVQYLTLIYDPFRLDHLRRSPFEKLLEQRLSPDARADHSKSSTLDLLIPPNFAFPAEDGDKDTPHLWESICNVIGRKITCPCEVERYDWNDSDCRNTCKSAFGTCFRRGVLRSYEHARNESSAIPLISALLRQPQSGRRLCAIVILFLFENAFEGSALASTLKETDSRDRLFRRIILRGELKLTEKVLGYGLDVHCRGFIEGREDPISSLEAACLGGHFPTFKQVLAAADLNRLNEVCPSGHNLIDQVVRGSGEEKMKMIQALFDKGVKLKDESDCVALAAKRNDWDMVKLLVELGGSMFVQVEDGWAAVHFVVRDQDLVILKSLLELTSVKPCWNLTCQTTSTRGIRETDDGVSLLHLAAWGGKDDMIEYFLDKKLLENINISAETGETPLHCAAEHGKLSTCKLLVRSGAKLDISTSDGNLPINYAIQGGHMETAQFLLETGSPSPAEWTDEAIRGFTIDLGKRDESFKSNRLGKLLRQVSLEKAILDGDLAACKSAITNGCSIHEPLVSCHNCTPLFAAIRACKEDVVEWLLEQGASLASVYCYHNKDLDLPQHAARVLSSASCLSKVLSASLENGMSWYSGPASPIYIAVDREKADLLEAVLNHIQENIEGYRYILKPHLAGDPREISDLALMSLLINQAGKPEGGCWETPLHRAVRTRDPTTLKLLIQHGANVNAGDAHQETPLMFVSRVNGVNIARELLDSGASIESRDINGFSAIVYAVFHGHLEIVKLLEEQSPSTLDYLLPHGGNLLSIVTNTRSRREIFEYLISRGLDPGHCDRFDQCAFDRAMVIPDLADYMINSRLSSRMPPGSSNPFNSGTYLTNTVQLRRLFKSLPRPTSRVFIDLETKLGLSPLCEAAHRNLAETVALLLDLNASIELESLPFGTPLMYAAVFGKLDVVKLLVRRGAKLEYTNTDGVYRSAHVASAQYPDMNAWLLRGRFQDQPKLTGDAFWGDAQVRCWSGRRAAQVKIKSCDQRRWKESTLDYCKRFWHIRKGFAGRQVVGVLV</sequence>
<dbReference type="InterPro" id="IPR056884">
    <property type="entry name" value="NPHP3-like_N"/>
</dbReference>
<dbReference type="Pfam" id="PF24883">
    <property type="entry name" value="NPHP3_N"/>
    <property type="match status" value="1"/>
</dbReference>
<keyword evidence="4" id="KW-0175">Coiled coil</keyword>
<feature type="coiled-coil region" evidence="4">
    <location>
        <begin position="365"/>
        <end position="392"/>
    </location>
</feature>
<reference evidence="6" key="1">
    <citation type="journal article" date="2021" name="Nat. Commun.">
        <title>Genetic determinants of endophytism in the Arabidopsis root mycobiome.</title>
        <authorList>
            <person name="Mesny F."/>
            <person name="Miyauchi S."/>
            <person name="Thiergart T."/>
            <person name="Pickel B."/>
            <person name="Atanasova L."/>
            <person name="Karlsson M."/>
            <person name="Huettel B."/>
            <person name="Barry K.W."/>
            <person name="Haridas S."/>
            <person name="Chen C."/>
            <person name="Bauer D."/>
            <person name="Andreopoulos W."/>
            <person name="Pangilinan J."/>
            <person name="LaButti K."/>
            <person name="Riley R."/>
            <person name="Lipzen A."/>
            <person name="Clum A."/>
            <person name="Drula E."/>
            <person name="Henrissat B."/>
            <person name="Kohler A."/>
            <person name="Grigoriev I.V."/>
            <person name="Martin F.M."/>
            <person name="Hacquard S."/>
        </authorList>
    </citation>
    <scope>NUCLEOTIDE SEQUENCE</scope>
    <source>
        <strain evidence="6">MPI-CAGE-AT-0147</strain>
    </source>
</reference>
<dbReference type="SUPFAM" id="SSF48403">
    <property type="entry name" value="Ankyrin repeat"/>
    <property type="match status" value="5"/>
</dbReference>
<feature type="repeat" description="ANK" evidence="3">
    <location>
        <begin position="1513"/>
        <end position="1538"/>
    </location>
</feature>
<dbReference type="Gene3D" id="1.25.40.20">
    <property type="entry name" value="Ankyrin repeat-containing domain"/>
    <property type="match status" value="7"/>
</dbReference>
<dbReference type="PRINTS" id="PR01415">
    <property type="entry name" value="ANKYRIN"/>
</dbReference>
<feature type="repeat" description="ANK" evidence="3">
    <location>
        <begin position="1777"/>
        <end position="1809"/>
    </location>
</feature>
<evidence type="ECO:0000313" key="7">
    <source>
        <dbReference type="Proteomes" id="UP000738349"/>
    </source>
</evidence>
<keyword evidence="7" id="KW-1185">Reference proteome</keyword>
<dbReference type="SMART" id="SM00248">
    <property type="entry name" value="ANK"/>
    <property type="match status" value="17"/>
</dbReference>
<dbReference type="OrthoDB" id="194358at2759"/>
<dbReference type="Pfam" id="PF12796">
    <property type="entry name" value="Ank_2"/>
    <property type="match status" value="4"/>
</dbReference>
<comment type="caution">
    <text evidence="6">The sequence shown here is derived from an EMBL/GenBank/DDBJ whole genome shotgun (WGS) entry which is preliminary data.</text>
</comment>
<dbReference type="PANTHER" id="PTHR24198">
    <property type="entry name" value="ANKYRIN REPEAT AND PROTEIN KINASE DOMAIN-CONTAINING PROTEIN"/>
    <property type="match status" value="1"/>
</dbReference>
<accession>A0A9P9J6Z0</accession>